<organism evidence="1 2">
    <name type="scientific">Mycena rosella</name>
    <name type="common">Pink bonnet</name>
    <name type="synonym">Agaricus rosellus</name>
    <dbReference type="NCBI Taxonomy" id="1033263"/>
    <lineage>
        <taxon>Eukaryota</taxon>
        <taxon>Fungi</taxon>
        <taxon>Dikarya</taxon>
        <taxon>Basidiomycota</taxon>
        <taxon>Agaricomycotina</taxon>
        <taxon>Agaricomycetes</taxon>
        <taxon>Agaricomycetidae</taxon>
        <taxon>Agaricales</taxon>
        <taxon>Marasmiineae</taxon>
        <taxon>Mycenaceae</taxon>
        <taxon>Mycena</taxon>
    </lineage>
</organism>
<protein>
    <submittedName>
        <fullName evidence="1">Uncharacterized protein</fullName>
    </submittedName>
</protein>
<gene>
    <name evidence="1" type="ORF">B0H17DRAFT_702140</name>
</gene>
<dbReference type="AlphaFoldDB" id="A0AAD7B7J5"/>
<name>A0AAD7B7J5_MYCRO</name>
<dbReference type="Proteomes" id="UP001221757">
    <property type="component" value="Unassembled WGS sequence"/>
</dbReference>
<accession>A0AAD7B7J5</accession>
<keyword evidence="2" id="KW-1185">Reference proteome</keyword>
<dbReference type="EMBL" id="JARKIE010000915">
    <property type="protein sequence ID" value="KAJ7612972.1"/>
    <property type="molecule type" value="Genomic_DNA"/>
</dbReference>
<reference evidence="1" key="1">
    <citation type="submission" date="2023-03" db="EMBL/GenBank/DDBJ databases">
        <title>Massive genome expansion in bonnet fungi (Mycena s.s.) driven by repeated elements and novel gene families across ecological guilds.</title>
        <authorList>
            <consortium name="Lawrence Berkeley National Laboratory"/>
            <person name="Harder C.B."/>
            <person name="Miyauchi S."/>
            <person name="Viragh M."/>
            <person name="Kuo A."/>
            <person name="Thoen E."/>
            <person name="Andreopoulos B."/>
            <person name="Lu D."/>
            <person name="Skrede I."/>
            <person name="Drula E."/>
            <person name="Henrissat B."/>
            <person name="Morin E."/>
            <person name="Kohler A."/>
            <person name="Barry K."/>
            <person name="LaButti K."/>
            <person name="Morin E."/>
            <person name="Salamov A."/>
            <person name="Lipzen A."/>
            <person name="Mereny Z."/>
            <person name="Hegedus B."/>
            <person name="Baldrian P."/>
            <person name="Stursova M."/>
            <person name="Weitz H."/>
            <person name="Taylor A."/>
            <person name="Grigoriev I.V."/>
            <person name="Nagy L.G."/>
            <person name="Martin F."/>
            <person name="Kauserud H."/>
        </authorList>
    </citation>
    <scope>NUCLEOTIDE SEQUENCE</scope>
    <source>
        <strain evidence="1">CBHHK067</strain>
    </source>
</reference>
<sequence>MLGGRRLRLLLCVRGLADARLRRSPASPAAPLLCVAGSLGVACDSRRVLVCRVRVAFCMGINARVACGSCSVFKCAVFDARRSLGACGSSTRCCVMLAVAHLTACERLRVVCRGLADARRASPAAPVVCFRVPCSRLECAPASPAAPCPCCQLFSCAVLAEAHRSPGVACGSCVCRALECAPASPAAPCPCCQLFSCAVLADAHRSPGVACGSCCVFAGSLMLAWASPAVLSCVARRLRLLARAVSVMLAVAHLTLWRRHAQP</sequence>
<comment type="caution">
    <text evidence="1">The sequence shown here is derived from an EMBL/GenBank/DDBJ whole genome shotgun (WGS) entry which is preliminary data.</text>
</comment>
<evidence type="ECO:0000313" key="1">
    <source>
        <dbReference type="EMBL" id="KAJ7612972.1"/>
    </source>
</evidence>
<evidence type="ECO:0000313" key="2">
    <source>
        <dbReference type="Proteomes" id="UP001221757"/>
    </source>
</evidence>
<proteinExistence type="predicted"/>